<dbReference type="GO" id="GO:0032787">
    <property type="term" value="P:monocarboxylic acid metabolic process"/>
    <property type="evidence" value="ECO:0007669"/>
    <property type="project" value="UniProtKB-ARBA"/>
</dbReference>
<dbReference type="RefSeq" id="WP_122182362.1">
    <property type="nucleotide sequence ID" value="NZ_RFFJ01000010.1"/>
</dbReference>
<dbReference type="Gene3D" id="3.40.50.720">
    <property type="entry name" value="NAD(P)-binding Rossmann-like Domain"/>
    <property type="match status" value="1"/>
</dbReference>
<keyword evidence="5" id="KW-1185">Reference proteome</keyword>
<dbReference type="SMART" id="SM00822">
    <property type="entry name" value="PKS_KR"/>
    <property type="match status" value="1"/>
</dbReference>
<dbReference type="SUPFAM" id="SSF51735">
    <property type="entry name" value="NAD(P)-binding Rossmann-fold domains"/>
    <property type="match status" value="1"/>
</dbReference>
<dbReference type="EMBL" id="RFFJ01000010">
    <property type="protein sequence ID" value="RMI45181.1"/>
    <property type="molecule type" value="Genomic_DNA"/>
</dbReference>
<gene>
    <name evidence="4" type="ORF">EBN88_03875</name>
</gene>
<dbReference type="PRINTS" id="PR00080">
    <property type="entry name" value="SDRFAMILY"/>
</dbReference>
<dbReference type="InterPro" id="IPR002347">
    <property type="entry name" value="SDR_fam"/>
</dbReference>
<dbReference type="Pfam" id="PF13561">
    <property type="entry name" value="adh_short_C2"/>
    <property type="match status" value="1"/>
</dbReference>
<proteinExistence type="inferred from homology"/>
<dbReference type="PRINTS" id="PR00081">
    <property type="entry name" value="GDHRDH"/>
</dbReference>
<dbReference type="InterPro" id="IPR020904">
    <property type="entry name" value="Sc_DH/Rdtase_CS"/>
</dbReference>
<dbReference type="PANTHER" id="PTHR42879">
    <property type="entry name" value="3-OXOACYL-(ACYL-CARRIER-PROTEIN) REDUCTASE"/>
    <property type="match status" value="1"/>
</dbReference>
<protein>
    <submittedName>
        <fullName evidence="4">SDR family oxidoreductase</fullName>
    </submittedName>
</protein>
<accession>A0A3M2M6K3</accession>
<dbReference type="NCBIfam" id="NF009466">
    <property type="entry name" value="PRK12826.1-2"/>
    <property type="match status" value="1"/>
</dbReference>
<comment type="caution">
    <text evidence="4">The sequence shown here is derived from an EMBL/GenBank/DDBJ whole genome shotgun (WGS) entry which is preliminary data.</text>
</comment>
<evidence type="ECO:0000259" key="3">
    <source>
        <dbReference type="SMART" id="SM00822"/>
    </source>
</evidence>
<name>A0A3M2M6K3_9ACTN</name>
<comment type="similarity">
    <text evidence="1">Belongs to the short-chain dehydrogenases/reductases (SDR) family.</text>
</comment>
<evidence type="ECO:0000313" key="5">
    <source>
        <dbReference type="Proteomes" id="UP000278673"/>
    </source>
</evidence>
<evidence type="ECO:0000313" key="4">
    <source>
        <dbReference type="EMBL" id="RMI45181.1"/>
    </source>
</evidence>
<dbReference type="PANTHER" id="PTHR42879:SF2">
    <property type="entry name" value="3-OXOACYL-[ACYL-CARRIER-PROTEIN] REDUCTASE FABG"/>
    <property type="match status" value="1"/>
</dbReference>
<evidence type="ECO:0000256" key="1">
    <source>
        <dbReference type="ARBA" id="ARBA00006484"/>
    </source>
</evidence>
<dbReference type="FunFam" id="3.40.50.720:FF:000173">
    <property type="entry name" value="3-oxoacyl-[acyl-carrier protein] reductase"/>
    <property type="match status" value="1"/>
</dbReference>
<dbReference type="PROSITE" id="PS00061">
    <property type="entry name" value="ADH_SHORT"/>
    <property type="match status" value="1"/>
</dbReference>
<keyword evidence="2" id="KW-0560">Oxidoreductase</keyword>
<organism evidence="4 5">
    <name type="scientific">Streptomyces triticirhizae</name>
    <dbReference type="NCBI Taxonomy" id="2483353"/>
    <lineage>
        <taxon>Bacteria</taxon>
        <taxon>Bacillati</taxon>
        <taxon>Actinomycetota</taxon>
        <taxon>Actinomycetes</taxon>
        <taxon>Kitasatosporales</taxon>
        <taxon>Streptomycetaceae</taxon>
        <taxon>Streptomyces</taxon>
    </lineage>
</organism>
<dbReference type="InterPro" id="IPR036291">
    <property type="entry name" value="NAD(P)-bd_dom_sf"/>
</dbReference>
<dbReference type="InterPro" id="IPR050259">
    <property type="entry name" value="SDR"/>
</dbReference>
<sequence length="234" mass="24327">MSRSVLVTGGGRGIGLAVARAFADAGDKVAVTYRTSPPPDGLFGVRCDVTDQRSVDRAYDEVTAQHGPVQVLVSNAGITRDNLFLGMEPEDFDAVLDTNFGGGVRVTRRALLDMASARWGRVILIGSAAGMMGSAGVSNYAAAKSAMIGFARSLAHEVATRRVTVNVVAPGLIETDLVADLGDRRRAEILAATPIGRPGRPEEVAGIVRFLAGDEASYITGAVIPVSGGYGMGH</sequence>
<feature type="domain" description="Ketoreductase" evidence="3">
    <location>
        <begin position="3"/>
        <end position="176"/>
    </location>
</feature>
<reference evidence="4 5" key="1">
    <citation type="submission" date="2018-10" db="EMBL/GenBank/DDBJ databases">
        <title>Isolation, diversity and antifungal activity of actinobacteria from wheat.</title>
        <authorList>
            <person name="Han C."/>
        </authorList>
    </citation>
    <scope>NUCLEOTIDE SEQUENCE [LARGE SCALE GENOMIC DNA]</scope>
    <source>
        <strain evidence="4 5">NEAU-YY642</strain>
    </source>
</reference>
<evidence type="ECO:0000256" key="2">
    <source>
        <dbReference type="ARBA" id="ARBA00023002"/>
    </source>
</evidence>
<dbReference type="InterPro" id="IPR057326">
    <property type="entry name" value="KR_dom"/>
</dbReference>
<dbReference type="Proteomes" id="UP000278673">
    <property type="component" value="Unassembled WGS sequence"/>
</dbReference>
<dbReference type="AlphaFoldDB" id="A0A3M2M6K3"/>
<dbReference type="GO" id="GO:0016491">
    <property type="term" value="F:oxidoreductase activity"/>
    <property type="evidence" value="ECO:0007669"/>
    <property type="project" value="UniProtKB-KW"/>
</dbReference>